<organism evidence="1 2">
    <name type="scientific">Salmonella enterica subsp. arizonae</name>
    <dbReference type="NCBI Taxonomy" id="59203"/>
    <lineage>
        <taxon>Bacteria</taxon>
        <taxon>Pseudomonadati</taxon>
        <taxon>Pseudomonadota</taxon>
        <taxon>Gammaproteobacteria</taxon>
        <taxon>Enterobacterales</taxon>
        <taxon>Enterobacteriaceae</taxon>
        <taxon>Salmonella</taxon>
    </lineage>
</organism>
<evidence type="ECO:0000313" key="2">
    <source>
        <dbReference type="Proteomes" id="UP000254741"/>
    </source>
</evidence>
<dbReference type="Proteomes" id="UP000254741">
    <property type="component" value="Unassembled WGS sequence"/>
</dbReference>
<name>A0A379T5S7_SALER</name>
<proteinExistence type="predicted"/>
<dbReference type="EMBL" id="UGXG01000002">
    <property type="protein sequence ID" value="SUG46012.1"/>
    <property type="molecule type" value="Genomic_DNA"/>
</dbReference>
<reference evidence="1 2" key="1">
    <citation type="submission" date="2018-06" db="EMBL/GenBank/DDBJ databases">
        <authorList>
            <consortium name="Pathogen Informatics"/>
            <person name="Doyle S."/>
        </authorList>
    </citation>
    <scope>NUCLEOTIDE SEQUENCE [LARGE SCALE GENOMIC DNA]</scope>
    <source>
        <strain evidence="1 2">NCTC8297</strain>
    </source>
</reference>
<gene>
    <name evidence="1" type="primary">gcvA_2</name>
    <name evidence="1" type="ORF">NCTC8297_01216</name>
</gene>
<protein>
    <submittedName>
        <fullName evidence="1">Regulatory protein for glycine cleavage pathway</fullName>
    </submittedName>
</protein>
<evidence type="ECO:0000313" key="1">
    <source>
        <dbReference type="EMBL" id="SUG46012.1"/>
    </source>
</evidence>
<dbReference type="AlphaFoldDB" id="A0A379T5S7"/>
<sequence length="34" mass="4116">MTARQKLGKIAAFRQWILAKAATEQEKFRFRYEQ</sequence>
<accession>A0A379T5S7</accession>